<keyword evidence="2" id="KW-1003">Cell membrane</keyword>
<gene>
    <name evidence="11" type="ORF">HPP92_028256</name>
</gene>
<dbReference type="Proteomes" id="UP000639772">
    <property type="component" value="Unassembled WGS sequence"/>
</dbReference>
<feature type="region of interest" description="Disordered" evidence="9">
    <location>
        <begin position="473"/>
        <end position="536"/>
    </location>
</feature>
<name>A0A835PBP6_VANPL</name>
<evidence type="ECO:0000256" key="9">
    <source>
        <dbReference type="SAM" id="MobiDB-lite"/>
    </source>
</evidence>
<reference evidence="11 12" key="1">
    <citation type="journal article" date="2020" name="Nat. Food">
        <title>A phased Vanilla planifolia genome enables genetic improvement of flavour and production.</title>
        <authorList>
            <person name="Hasing T."/>
            <person name="Tang H."/>
            <person name="Brym M."/>
            <person name="Khazi F."/>
            <person name="Huang T."/>
            <person name="Chambers A.H."/>
        </authorList>
    </citation>
    <scope>NUCLEOTIDE SEQUENCE [LARGE SCALE GENOMIC DNA]</scope>
    <source>
        <tissue evidence="11">Leaf</tissue>
    </source>
</reference>
<organism evidence="11 12">
    <name type="scientific">Vanilla planifolia</name>
    <name type="common">Vanilla</name>
    <dbReference type="NCBI Taxonomy" id="51239"/>
    <lineage>
        <taxon>Eukaryota</taxon>
        <taxon>Viridiplantae</taxon>
        <taxon>Streptophyta</taxon>
        <taxon>Embryophyta</taxon>
        <taxon>Tracheophyta</taxon>
        <taxon>Spermatophyta</taxon>
        <taxon>Magnoliopsida</taxon>
        <taxon>Liliopsida</taxon>
        <taxon>Asparagales</taxon>
        <taxon>Orchidaceae</taxon>
        <taxon>Vanilloideae</taxon>
        <taxon>Vanilleae</taxon>
        <taxon>Vanilla</taxon>
    </lineage>
</organism>
<comment type="similarity">
    <text evidence="7">Belongs to the plant Proton pump-interactor protein family.</text>
</comment>
<proteinExistence type="inferred from homology"/>
<accession>A0A835PBP6</accession>
<dbReference type="AlphaFoldDB" id="A0A835PBP6"/>
<evidence type="ECO:0000256" key="1">
    <source>
        <dbReference type="ARBA" id="ARBA00004162"/>
    </source>
</evidence>
<keyword evidence="3 10" id="KW-0812">Transmembrane</keyword>
<dbReference type="OrthoDB" id="2195113at2759"/>
<feature type="region of interest" description="Disordered" evidence="9">
    <location>
        <begin position="426"/>
        <end position="448"/>
    </location>
</feature>
<feature type="coiled-coil region" evidence="8">
    <location>
        <begin position="237"/>
        <end position="285"/>
    </location>
</feature>
<keyword evidence="5 8" id="KW-0175">Coiled coil</keyword>
<sequence>MLLIRDEVFDKKKMNKADGSRKSDSLDHSNELSGEIKESGIATDATVPKDAVDEWPAPKQLHTFYFVRYRSHEDPKLKTKIEQADKEVQRKTQIRVQIIEALRAKKSEKADLISQLKPLQEEEKQFRTVMNVKRMEMEPLQVALGKLRGTKNASSEKGATLCYSEEELDDTIQSLEYRIQHESNTLTVEKQLLKEIKQLEASRQKVKASDAMRVKIQESFGQRDAIQDQVKLIGADLDGARKEQQAIRTKIQHLEERLNAVRTELDSLQEELQAINLSRDKAYQALTMLRKERDDSNACFYQYRSLMNTVKGLVTRNDTTALEELSLNEVEKFFSHWSSSKAFRDNYETTMLSSLDMRQLSRDARIRNADEKPILSNVSVSVCLSIEADKEPAKVVIKKQKEVIPPPQDEALPISKPREQIILTPDVDPAAERTQTEPPKSDEVDPAKLKEMKKEQENAKAKLAMERKKKLAEKAGAKAAIRAQKEAEKKQKEKDKKAKKKVGLGDLQQAERETNDIEPVLQEEPNLNADHPAPENSKEIPAEIMVRTRGRRKGPSHIPKVILKRKKSHSFWIWAAPGAVCALVLVLLGYYSYSLRRSQ</sequence>
<comment type="caution">
    <text evidence="11">The sequence shown here is derived from an EMBL/GenBank/DDBJ whole genome shotgun (WGS) entry which is preliminary data.</text>
</comment>
<evidence type="ECO:0000313" key="11">
    <source>
        <dbReference type="EMBL" id="KAG0447582.1"/>
    </source>
</evidence>
<evidence type="ECO:0008006" key="13">
    <source>
        <dbReference type="Google" id="ProtNLM"/>
    </source>
</evidence>
<evidence type="ECO:0000256" key="5">
    <source>
        <dbReference type="ARBA" id="ARBA00023054"/>
    </source>
</evidence>
<dbReference type="PANTHER" id="PTHR32219:SF2">
    <property type="entry name" value="PROTON PUMP-INTERACTOR 1"/>
    <property type="match status" value="1"/>
</dbReference>
<dbReference type="EMBL" id="JADCNM010000439">
    <property type="protein sequence ID" value="KAG0447582.1"/>
    <property type="molecule type" value="Genomic_DNA"/>
</dbReference>
<feature type="compositionally biased region" description="Basic and acidic residues" evidence="9">
    <location>
        <begin position="430"/>
        <end position="448"/>
    </location>
</feature>
<evidence type="ECO:0000256" key="3">
    <source>
        <dbReference type="ARBA" id="ARBA00022692"/>
    </source>
</evidence>
<feature type="transmembrane region" description="Helical" evidence="10">
    <location>
        <begin position="571"/>
        <end position="593"/>
    </location>
</feature>
<feature type="region of interest" description="Disordered" evidence="9">
    <location>
        <begin position="13"/>
        <end position="41"/>
    </location>
</feature>
<evidence type="ECO:0000313" key="12">
    <source>
        <dbReference type="Proteomes" id="UP000639772"/>
    </source>
</evidence>
<keyword evidence="6 10" id="KW-0472">Membrane</keyword>
<comment type="subcellular location">
    <subcellularLocation>
        <location evidence="1">Cell membrane</location>
        <topology evidence="1">Single-pass membrane protein</topology>
    </subcellularLocation>
</comment>
<keyword evidence="4 10" id="KW-1133">Transmembrane helix</keyword>
<evidence type="ECO:0000256" key="7">
    <source>
        <dbReference type="ARBA" id="ARBA00038080"/>
    </source>
</evidence>
<dbReference type="PANTHER" id="PTHR32219">
    <property type="entry name" value="RNA-BINDING PROTEIN YLMH-RELATED"/>
    <property type="match status" value="1"/>
</dbReference>
<protein>
    <recommendedName>
        <fullName evidence="13">Proton pump-interactor 1</fullName>
    </recommendedName>
</protein>
<evidence type="ECO:0000256" key="4">
    <source>
        <dbReference type="ARBA" id="ARBA00022989"/>
    </source>
</evidence>
<evidence type="ECO:0000256" key="2">
    <source>
        <dbReference type="ARBA" id="ARBA00022475"/>
    </source>
</evidence>
<evidence type="ECO:0000256" key="8">
    <source>
        <dbReference type="SAM" id="Coils"/>
    </source>
</evidence>
<feature type="compositionally biased region" description="Basic and acidic residues" evidence="9">
    <location>
        <begin position="13"/>
        <end position="38"/>
    </location>
</feature>
<evidence type="ECO:0000256" key="6">
    <source>
        <dbReference type="ARBA" id="ARBA00023136"/>
    </source>
</evidence>
<dbReference type="InterPro" id="IPR055282">
    <property type="entry name" value="PPI1-4"/>
</dbReference>
<dbReference type="GO" id="GO:0005886">
    <property type="term" value="C:plasma membrane"/>
    <property type="evidence" value="ECO:0007669"/>
    <property type="project" value="UniProtKB-SubCell"/>
</dbReference>
<evidence type="ECO:0000256" key="10">
    <source>
        <dbReference type="SAM" id="Phobius"/>
    </source>
</evidence>
<feature type="compositionally biased region" description="Basic and acidic residues" evidence="9">
    <location>
        <begin position="483"/>
        <end position="496"/>
    </location>
</feature>